<evidence type="ECO:0000313" key="1">
    <source>
        <dbReference type="EMBL" id="EGR31738.1"/>
    </source>
</evidence>
<sequence length="175" mass="21584">MYFLEQYHIPLSKIYASIYQEQKFEQTYIKSQHIQIIRISPLLIMTQDFSAYPKAVEYCDYILLKNFIFFLLNKQSFQIYDFFSVDEWKSKLNIFSNFIFIVQFILSEYRHIKYLKKETPDQQRIVSNKFITKECIWLNPKQKMLCKHYSSRDNRSSKYFVFCVKFSYFSRRKYI</sequence>
<dbReference type="RefSeq" id="XP_004035224.1">
    <property type="nucleotide sequence ID" value="XM_004035176.1"/>
</dbReference>
<protein>
    <submittedName>
        <fullName evidence="1">Uncharacterized protein</fullName>
    </submittedName>
</protein>
<accession>G0QSR9</accession>
<organism evidence="1 2">
    <name type="scientific">Ichthyophthirius multifiliis</name>
    <name type="common">White spot disease agent</name>
    <name type="synonym">Ich</name>
    <dbReference type="NCBI Taxonomy" id="5932"/>
    <lineage>
        <taxon>Eukaryota</taxon>
        <taxon>Sar</taxon>
        <taxon>Alveolata</taxon>
        <taxon>Ciliophora</taxon>
        <taxon>Intramacronucleata</taxon>
        <taxon>Oligohymenophorea</taxon>
        <taxon>Hymenostomatida</taxon>
        <taxon>Ophryoglenina</taxon>
        <taxon>Ichthyophthirius</taxon>
    </lineage>
</organism>
<name>G0QSR9_ICHMU</name>
<evidence type="ECO:0000313" key="2">
    <source>
        <dbReference type="Proteomes" id="UP000008983"/>
    </source>
</evidence>
<dbReference type="GeneID" id="14907883"/>
<dbReference type="InParanoid" id="G0QSR9"/>
<dbReference type="Proteomes" id="UP000008983">
    <property type="component" value="Unassembled WGS sequence"/>
</dbReference>
<dbReference type="EMBL" id="GL983822">
    <property type="protein sequence ID" value="EGR31738.1"/>
    <property type="molecule type" value="Genomic_DNA"/>
</dbReference>
<reference evidence="1 2" key="1">
    <citation type="submission" date="2011-07" db="EMBL/GenBank/DDBJ databases">
        <authorList>
            <person name="Coyne R."/>
            <person name="Brami D."/>
            <person name="Johnson J."/>
            <person name="Hostetler J."/>
            <person name="Hannick L."/>
            <person name="Clark T."/>
            <person name="Cassidy-Hanley D."/>
            <person name="Inman J."/>
        </authorList>
    </citation>
    <scope>NUCLEOTIDE SEQUENCE [LARGE SCALE GENOMIC DNA]</scope>
    <source>
        <strain evidence="1 2">G5</strain>
    </source>
</reference>
<keyword evidence="2" id="KW-1185">Reference proteome</keyword>
<dbReference type="AlphaFoldDB" id="G0QSR9"/>
<gene>
    <name evidence="1" type="ORF">IMG5_103120</name>
</gene>
<proteinExistence type="predicted"/>